<dbReference type="EMBL" id="RBLI01000001">
    <property type="protein sequence ID" value="RKS51322.1"/>
    <property type="molecule type" value="Genomic_DNA"/>
</dbReference>
<accession>A0ABX9SBP3</accession>
<comment type="caution">
    <text evidence="2">The sequence shown here is derived from an EMBL/GenBank/DDBJ whole genome shotgun (WGS) entry which is preliminary data.</text>
</comment>
<feature type="region of interest" description="Disordered" evidence="1">
    <location>
        <begin position="1"/>
        <end position="27"/>
    </location>
</feature>
<organism evidence="2 3">
    <name type="scientific">Paracoccus pantotrophus</name>
    <name type="common">Thiosphaera pantotropha</name>
    <dbReference type="NCBI Taxonomy" id="82367"/>
    <lineage>
        <taxon>Bacteria</taxon>
        <taxon>Pseudomonadati</taxon>
        <taxon>Pseudomonadota</taxon>
        <taxon>Alphaproteobacteria</taxon>
        <taxon>Rhodobacterales</taxon>
        <taxon>Paracoccaceae</taxon>
        <taxon>Paracoccus</taxon>
    </lineage>
</organism>
<dbReference type="Proteomes" id="UP000273626">
    <property type="component" value="Unassembled WGS sequence"/>
</dbReference>
<keyword evidence="3" id="KW-1185">Reference proteome</keyword>
<evidence type="ECO:0000256" key="1">
    <source>
        <dbReference type="SAM" id="MobiDB-lite"/>
    </source>
</evidence>
<sequence>MSGDDEKPKGVDISQVGKVNAGNDDQSEPVRRIVDRTAQLSVGGRALQGALRGLGGVSALAEAARAASSVTMLKDQLDALTGVSVFTEQMKAQQKAMRALALPDVSAFSGITALADQFKIEQDAFAQARNLALGGLPGGFLNAITGSATGAASRFFQDMREQSSLINQHMDMFADMRRALKASSLFDLTKAVNIPRFGSAIEALGIGRMGSAIEAANAVHMLGLTPTFHDEFRSVAAALADQASAFARVRDLTSVAALNFDLAGSLEAMLARSLAAQEALLEEHKGAAVDAKAEAAFHRRVATIQVIISILTFFLTIALQLEARLSDGDAAVRANTEALVKMRNSFDAMAAQLEAMQETRETETERQDAADAEIASILRGIAKTLSDQAEAEPEAAMQAPETPSPNRGDSVQ</sequence>
<reference evidence="2" key="1">
    <citation type="submission" date="2018-10" db="EMBL/GenBank/DDBJ databases">
        <title>Genomic Encyclopedia of Archaeal and Bacterial Type Strains, Phase II (KMG-II): from individual species to whole genera.</title>
        <authorList>
            <person name="Goeker M."/>
        </authorList>
    </citation>
    <scope>NUCLEOTIDE SEQUENCE [LARGE SCALE GENOMIC DNA]</scope>
    <source>
        <strain evidence="2">DSM 2944</strain>
    </source>
</reference>
<name>A0ABX9SBP3_PARPN</name>
<feature type="region of interest" description="Disordered" evidence="1">
    <location>
        <begin position="386"/>
        <end position="412"/>
    </location>
</feature>
<protein>
    <submittedName>
        <fullName evidence="2">Uncharacterized protein</fullName>
    </submittedName>
</protein>
<evidence type="ECO:0000313" key="2">
    <source>
        <dbReference type="EMBL" id="RKS51322.1"/>
    </source>
</evidence>
<evidence type="ECO:0000313" key="3">
    <source>
        <dbReference type="Proteomes" id="UP000273626"/>
    </source>
</evidence>
<dbReference type="RefSeq" id="WP_143091338.1">
    <property type="nucleotide sequence ID" value="NZ_FOWA01000108.1"/>
</dbReference>
<feature type="compositionally biased region" description="Basic and acidic residues" evidence="1">
    <location>
        <begin position="1"/>
        <end position="10"/>
    </location>
</feature>
<gene>
    <name evidence="2" type="ORF">BDE18_0567</name>
</gene>
<proteinExistence type="predicted"/>